<dbReference type="PANTHER" id="PTHR31121:SF7">
    <property type="entry name" value="MANNOSYLTRANSFERASE KTR4-RELATED"/>
    <property type="match status" value="1"/>
</dbReference>
<keyword evidence="2 3" id="KW-0808">Transferase</keyword>
<name>A0A0D0CFV7_9AGAR</name>
<dbReference type="OrthoDB" id="439943at2759"/>
<evidence type="ECO:0000313" key="4">
    <source>
        <dbReference type="Proteomes" id="UP000053593"/>
    </source>
</evidence>
<dbReference type="GO" id="GO:0016020">
    <property type="term" value="C:membrane"/>
    <property type="evidence" value="ECO:0007669"/>
    <property type="project" value="InterPro"/>
</dbReference>
<dbReference type="Proteomes" id="UP000053593">
    <property type="component" value="Unassembled WGS sequence"/>
</dbReference>
<dbReference type="InterPro" id="IPR029044">
    <property type="entry name" value="Nucleotide-diphossugar_trans"/>
</dbReference>
<evidence type="ECO:0000256" key="1">
    <source>
        <dbReference type="ARBA" id="ARBA00007677"/>
    </source>
</evidence>
<dbReference type="GO" id="GO:0006493">
    <property type="term" value="P:protein O-linked glycosylation"/>
    <property type="evidence" value="ECO:0007669"/>
    <property type="project" value="TreeGrafter"/>
</dbReference>
<keyword evidence="4" id="KW-1185">Reference proteome</keyword>
<reference evidence="3 4" key="1">
    <citation type="submission" date="2014-04" db="EMBL/GenBank/DDBJ databases">
        <title>Evolutionary Origins and Diversification of the Mycorrhizal Mutualists.</title>
        <authorList>
            <consortium name="DOE Joint Genome Institute"/>
            <consortium name="Mycorrhizal Genomics Consortium"/>
            <person name="Kohler A."/>
            <person name="Kuo A."/>
            <person name="Nagy L.G."/>
            <person name="Floudas D."/>
            <person name="Copeland A."/>
            <person name="Barry K.W."/>
            <person name="Cichocki N."/>
            <person name="Veneault-Fourrey C."/>
            <person name="LaButti K."/>
            <person name="Lindquist E.A."/>
            <person name="Lipzen A."/>
            <person name="Lundell T."/>
            <person name="Morin E."/>
            <person name="Murat C."/>
            <person name="Riley R."/>
            <person name="Ohm R."/>
            <person name="Sun H."/>
            <person name="Tunlid A."/>
            <person name="Henrissat B."/>
            <person name="Grigoriev I.V."/>
            <person name="Hibbett D.S."/>
            <person name="Martin F."/>
        </authorList>
    </citation>
    <scope>NUCLEOTIDE SEQUENCE [LARGE SCALE GENOMIC DNA]</scope>
    <source>
        <strain evidence="3 4">FD-317 M1</strain>
    </source>
</reference>
<gene>
    <name evidence="3" type="ORF">GYMLUDRAFT_583438</name>
</gene>
<dbReference type="Pfam" id="PF01793">
    <property type="entry name" value="Glyco_transf_15"/>
    <property type="match status" value="2"/>
</dbReference>
<comment type="similarity">
    <text evidence="1">Belongs to the glycosyltransferase 15 family.</text>
</comment>
<accession>A0A0D0CFV7</accession>
<dbReference type="GO" id="GO:0000026">
    <property type="term" value="F:alpha-1,2-mannosyltransferase activity"/>
    <property type="evidence" value="ECO:0007669"/>
    <property type="project" value="TreeGrafter"/>
</dbReference>
<dbReference type="PANTHER" id="PTHR31121">
    <property type="entry name" value="ALPHA-1,2 MANNOSYLTRANSFERASE KTR1"/>
    <property type="match status" value="1"/>
</dbReference>
<dbReference type="GO" id="GO:0005794">
    <property type="term" value="C:Golgi apparatus"/>
    <property type="evidence" value="ECO:0007669"/>
    <property type="project" value="TreeGrafter"/>
</dbReference>
<dbReference type="EMBL" id="KN834771">
    <property type="protein sequence ID" value="KIK61459.1"/>
    <property type="molecule type" value="Genomic_DNA"/>
</dbReference>
<dbReference type="Gene3D" id="3.90.550.10">
    <property type="entry name" value="Spore Coat Polysaccharide Biosynthesis Protein SpsA, Chain A"/>
    <property type="match status" value="2"/>
</dbReference>
<protein>
    <submittedName>
        <fullName evidence="3">Glycosyltransferase family 15 protein</fullName>
    </submittedName>
</protein>
<evidence type="ECO:0000313" key="3">
    <source>
        <dbReference type="EMBL" id="KIK61459.1"/>
    </source>
</evidence>
<sequence>MCRFYSGFFYKRPLLQNFKYYWTTNLMDGLHLPSTTTVTNAPLDKLRLRNVGSITVRDEPTLWDTDWTNFEIGDLDFFRESEGYNKYFEHLDATGGFITSAGETHRGTGLPYPFSSTAIGFAYEHTARKQCPDPSTPAYERGRCTCDYKNSIAVKWKRYSCQADFDAALAVPRAAGAG</sequence>
<dbReference type="HOGENOM" id="CLU_1510784_0_0_1"/>
<dbReference type="AlphaFoldDB" id="A0A0D0CFV7"/>
<dbReference type="GO" id="GO:0006487">
    <property type="term" value="P:protein N-linked glycosylation"/>
    <property type="evidence" value="ECO:0007669"/>
    <property type="project" value="TreeGrafter"/>
</dbReference>
<proteinExistence type="inferred from homology"/>
<organism evidence="3 4">
    <name type="scientific">Collybiopsis luxurians FD-317 M1</name>
    <dbReference type="NCBI Taxonomy" id="944289"/>
    <lineage>
        <taxon>Eukaryota</taxon>
        <taxon>Fungi</taxon>
        <taxon>Dikarya</taxon>
        <taxon>Basidiomycota</taxon>
        <taxon>Agaricomycotina</taxon>
        <taxon>Agaricomycetes</taxon>
        <taxon>Agaricomycetidae</taxon>
        <taxon>Agaricales</taxon>
        <taxon>Marasmiineae</taxon>
        <taxon>Omphalotaceae</taxon>
        <taxon>Collybiopsis</taxon>
        <taxon>Collybiopsis luxurians</taxon>
    </lineage>
</organism>
<dbReference type="SUPFAM" id="SSF53448">
    <property type="entry name" value="Nucleotide-diphospho-sugar transferases"/>
    <property type="match status" value="1"/>
</dbReference>
<dbReference type="InterPro" id="IPR002685">
    <property type="entry name" value="Glyco_trans_15"/>
</dbReference>
<evidence type="ECO:0000256" key="2">
    <source>
        <dbReference type="ARBA" id="ARBA00022679"/>
    </source>
</evidence>
<dbReference type="GO" id="GO:0000032">
    <property type="term" value="P:cell wall mannoprotein biosynthetic process"/>
    <property type="evidence" value="ECO:0007669"/>
    <property type="project" value="TreeGrafter"/>
</dbReference>